<dbReference type="InterPro" id="IPR019775">
    <property type="entry name" value="WD40_repeat_CS"/>
</dbReference>
<dbReference type="Proteomes" id="UP000179807">
    <property type="component" value="Unassembled WGS sequence"/>
</dbReference>
<feature type="repeat" description="WD" evidence="4">
    <location>
        <begin position="246"/>
        <end position="280"/>
    </location>
</feature>
<dbReference type="InterPro" id="IPR001680">
    <property type="entry name" value="WD40_rpt"/>
</dbReference>
<sequence>MTDRILLAASYDLKIHAYNLADCSPLGEYEINNSQANRIVVSANRFYAAAYTFILSYDATGKNLKPLHSISAHDSNVTDICVTPTTLFSCSEDKTIKTWDRRTASVQQHITTTSSLSSMLILSNGYEIITGNEEGEVTVWDTRNSSSPFKMANVKSPVMSLSMSPQGQHFVASYMDGTTVRYKLNGNRLTEEFKIQAHDEIVLRCAHSPDGQLFATTSGDNSTKLWACETGEQRKVLKSDDDYEWIWDASFTSDSKRLCTGSSDGVCRVWDVDSGNLLMQTEKLEKCITTIAIVP</sequence>
<dbReference type="GO" id="GO:0031931">
    <property type="term" value="C:TORC1 complex"/>
    <property type="evidence" value="ECO:0007669"/>
    <property type="project" value="InterPro"/>
</dbReference>
<organism evidence="5 6">
    <name type="scientific">Tritrichomonas foetus</name>
    <dbReference type="NCBI Taxonomy" id="1144522"/>
    <lineage>
        <taxon>Eukaryota</taxon>
        <taxon>Metamonada</taxon>
        <taxon>Parabasalia</taxon>
        <taxon>Tritrichomonadida</taxon>
        <taxon>Tritrichomonadidae</taxon>
        <taxon>Tritrichomonas</taxon>
    </lineage>
</organism>
<dbReference type="PANTHER" id="PTHR19842:SF0">
    <property type="entry name" value="TARGET OF RAPAMYCIN COMPLEX SUBUNIT LST8"/>
    <property type="match status" value="1"/>
</dbReference>
<evidence type="ECO:0000256" key="1">
    <source>
        <dbReference type="ARBA" id="ARBA00009890"/>
    </source>
</evidence>
<dbReference type="SUPFAM" id="SSF50978">
    <property type="entry name" value="WD40 repeat-like"/>
    <property type="match status" value="1"/>
</dbReference>
<evidence type="ECO:0000313" key="6">
    <source>
        <dbReference type="Proteomes" id="UP000179807"/>
    </source>
</evidence>
<keyword evidence="3" id="KW-0677">Repeat</keyword>
<dbReference type="InterPro" id="IPR036322">
    <property type="entry name" value="WD40_repeat_dom_sf"/>
</dbReference>
<keyword evidence="2 4" id="KW-0853">WD repeat</keyword>
<dbReference type="PANTHER" id="PTHR19842">
    <property type="entry name" value="G BETA-LIKE PROTEIN GBL"/>
    <property type="match status" value="1"/>
</dbReference>
<protein>
    <submittedName>
        <fullName evidence="5">WD repeat protein</fullName>
    </submittedName>
</protein>
<dbReference type="OrthoDB" id="400at2759"/>
<feature type="repeat" description="WD" evidence="4">
    <location>
        <begin position="195"/>
        <end position="236"/>
    </location>
</feature>
<evidence type="ECO:0000313" key="5">
    <source>
        <dbReference type="EMBL" id="OHT07314.1"/>
    </source>
</evidence>
<comment type="caution">
    <text evidence="5">The sequence shown here is derived from an EMBL/GenBank/DDBJ whole genome shotgun (WGS) entry which is preliminary data.</text>
</comment>
<dbReference type="GO" id="GO:0031932">
    <property type="term" value="C:TORC2 complex"/>
    <property type="evidence" value="ECO:0007669"/>
    <property type="project" value="InterPro"/>
</dbReference>
<dbReference type="InterPro" id="IPR037588">
    <property type="entry name" value="MLST8"/>
</dbReference>
<dbReference type="VEuPathDB" id="TrichDB:TRFO_24579"/>
<evidence type="ECO:0000256" key="3">
    <source>
        <dbReference type="ARBA" id="ARBA00022737"/>
    </source>
</evidence>
<proteinExistence type="inferred from homology"/>
<evidence type="ECO:0000256" key="4">
    <source>
        <dbReference type="PROSITE-ProRule" id="PRU00221"/>
    </source>
</evidence>
<gene>
    <name evidence="5" type="ORF">TRFO_24579</name>
</gene>
<dbReference type="EMBL" id="MLAK01000701">
    <property type="protein sequence ID" value="OHT07314.1"/>
    <property type="molecule type" value="Genomic_DNA"/>
</dbReference>
<dbReference type="PROSITE" id="PS50082">
    <property type="entry name" value="WD_REPEATS_2"/>
    <property type="match status" value="3"/>
</dbReference>
<dbReference type="GO" id="GO:0031929">
    <property type="term" value="P:TOR signaling"/>
    <property type="evidence" value="ECO:0007669"/>
    <property type="project" value="InterPro"/>
</dbReference>
<feature type="repeat" description="WD" evidence="4">
    <location>
        <begin position="70"/>
        <end position="109"/>
    </location>
</feature>
<dbReference type="InterPro" id="IPR015943">
    <property type="entry name" value="WD40/YVTN_repeat-like_dom_sf"/>
</dbReference>
<accession>A0A1J4K8M1</accession>
<name>A0A1J4K8M1_9EUKA</name>
<dbReference type="GO" id="GO:0032956">
    <property type="term" value="P:regulation of actin cytoskeleton organization"/>
    <property type="evidence" value="ECO:0007669"/>
    <property type="project" value="TreeGrafter"/>
</dbReference>
<reference evidence="5" key="1">
    <citation type="submission" date="2016-10" db="EMBL/GenBank/DDBJ databases">
        <authorList>
            <person name="Benchimol M."/>
            <person name="Almeida L.G."/>
            <person name="Vasconcelos A.T."/>
            <person name="Perreira-Neves A."/>
            <person name="Rosa I.A."/>
            <person name="Tasca T."/>
            <person name="Bogo M.R."/>
            <person name="de Souza W."/>
        </authorList>
    </citation>
    <scope>NUCLEOTIDE SEQUENCE [LARGE SCALE GENOMIC DNA]</scope>
    <source>
        <strain evidence="5">K</strain>
    </source>
</reference>
<dbReference type="RefSeq" id="XP_068360450.1">
    <property type="nucleotide sequence ID" value="XM_068503830.1"/>
</dbReference>
<dbReference type="InterPro" id="IPR020472">
    <property type="entry name" value="WD40_PAC1"/>
</dbReference>
<dbReference type="Pfam" id="PF00400">
    <property type="entry name" value="WD40"/>
    <property type="match status" value="4"/>
</dbReference>
<dbReference type="PRINTS" id="PR00320">
    <property type="entry name" value="GPROTEINBRPT"/>
</dbReference>
<dbReference type="AlphaFoldDB" id="A0A1J4K8M1"/>
<comment type="similarity">
    <text evidence="1">Belongs to the WD repeat LST8 family.</text>
</comment>
<evidence type="ECO:0000256" key="2">
    <source>
        <dbReference type="ARBA" id="ARBA00022574"/>
    </source>
</evidence>
<dbReference type="PROSITE" id="PS50294">
    <property type="entry name" value="WD_REPEATS_REGION"/>
    <property type="match status" value="2"/>
</dbReference>
<dbReference type="Gene3D" id="2.130.10.10">
    <property type="entry name" value="YVTN repeat-like/Quinoprotein amine dehydrogenase"/>
    <property type="match status" value="1"/>
</dbReference>
<keyword evidence="6" id="KW-1185">Reference proteome</keyword>
<dbReference type="GeneID" id="94838534"/>
<dbReference type="SMART" id="SM00320">
    <property type="entry name" value="WD40"/>
    <property type="match status" value="5"/>
</dbReference>
<dbReference type="PROSITE" id="PS00678">
    <property type="entry name" value="WD_REPEATS_1"/>
    <property type="match status" value="1"/>
</dbReference>